<keyword evidence="1" id="KW-0596">Phosphopantetheine</keyword>
<dbReference type="GO" id="GO:0016874">
    <property type="term" value="F:ligase activity"/>
    <property type="evidence" value="ECO:0007669"/>
    <property type="project" value="UniProtKB-KW"/>
</dbReference>
<dbReference type="Gene3D" id="3.40.50.980">
    <property type="match status" value="2"/>
</dbReference>
<dbReference type="PROSITE" id="PS00455">
    <property type="entry name" value="AMP_BINDING"/>
    <property type="match status" value="1"/>
</dbReference>
<feature type="compositionally biased region" description="Basic and acidic residues" evidence="4">
    <location>
        <begin position="37"/>
        <end position="49"/>
    </location>
</feature>
<dbReference type="InterPro" id="IPR020845">
    <property type="entry name" value="AMP-binding_CS"/>
</dbReference>
<evidence type="ECO:0000259" key="5">
    <source>
        <dbReference type="PROSITE" id="PS50075"/>
    </source>
</evidence>
<dbReference type="InterPro" id="IPR000873">
    <property type="entry name" value="AMP-dep_synth/lig_dom"/>
</dbReference>
<dbReference type="Pfam" id="PF00501">
    <property type="entry name" value="AMP-binding"/>
    <property type="match status" value="1"/>
</dbReference>
<dbReference type="PIRSF" id="PIRSF001617">
    <property type="entry name" value="Alpha-AR"/>
    <property type="match status" value="1"/>
</dbReference>
<dbReference type="InterPro" id="IPR036736">
    <property type="entry name" value="ACP-like_sf"/>
</dbReference>
<dbReference type="FunFam" id="3.40.50.12780:FF:000014">
    <property type="entry name" value="Nonribosomal peptide synthetase 1"/>
    <property type="match status" value="1"/>
</dbReference>
<dbReference type="Gene3D" id="3.30.559.30">
    <property type="entry name" value="Nonribosomal peptide synthetase, condensation domain"/>
    <property type="match status" value="1"/>
</dbReference>
<keyword evidence="3" id="KW-0436">Ligase</keyword>
<dbReference type="InterPro" id="IPR009081">
    <property type="entry name" value="PP-bd_ACP"/>
</dbReference>
<dbReference type="SUPFAM" id="SSF47336">
    <property type="entry name" value="ACP-like"/>
    <property type="match status" value="1"/>
</dbReference>
<proteinExistence type="predicted"/>
<dbReference type="SUPFAM" id="SSF52777">
    <property type="entry name" value="CoA-dependent acyltransferases"/>
    <property type="match status" value="1"/>
</dbReference>
<evidence type="ECO:0000313" key="7">
    <source>
        <dbReference type="Proteomes" id="UP000557566"/>
    </source>
</evidence>
<organism evidence="6 7">
    <name type="scientific">Ophiocordyceps sinensis</name>
    <dbReference type="NCBI Taxonomy" id="72228"/>
    <lineage>
        <taxon>Eukaryota</taxon>
        <taxon>Fungi</taxon>
        <taxon>Dikarya</taxon>
        <taxon>Ascomycota</taxon>
        <taxon>Pezizomycotina</taxon>
        <taxon>Sordariomycetes</taxon>
        <taxon>Hypocreomycetidae</taxon>
        <taxon>Hypocreales</taxon>
        <taxon>Ophiocordycipitaceae</taxon>
        <taxon>Ophiocordyceps</taxon>
    </lineage>
</organism>
<feature type="domain" description="Carrier" evidence="5">
    <location>
        <begin position="1237"/>
        <end position="1312"/>
    </location>
</feature>
<dbReference type="InterPro" id="IPR006162">
    <property type="entry name" value="Ppantetheine_attach_site"/>
</dbReference>
<dbReference type="Proteomes" id="UP000557566">
    <property type="component" value="Unassembled WGS sequence"/>
</dbReference>
<dbReference type="InterPro" id="IPR010071">
    <property type="entry name" value="AA_adenyl_dom"/>
</dbReference>
<dbReference type="EMBL" id="JAAVMX010000005">
    <property type="protein sequence ID" value="KAF4509162.1"/>
    <property type="molecule type" value="Genomic_DNA"/>
</dbReference>
<dbReference type="Gene3D" id="3.40.50.150">
    <property type="entry name" value="Vaccinia Virus protein VP39"/>
    <property type="match status" value="1"/>
</dbReference>
<dbReference type="InterPro" id="IPR001242">
    <property type="entry name" value="Condensation_dom"/>
</dbReference>
<name>A0A8H4V5X2_9HYPO</name>
<evidence type="ECO:0000256" key="3">
    <source>
        <dbReference type="ARBA" id="ARBA00022598"/>
    </source>
</evidence>
<dbReference type="SUPFAM" id="SSF56801">
    <property type="entry name" value="Acetyl-CoA synthetase-like"/>
    <property type="match status" value="1"/>
</dbReference>
<evidence type="ECO:0000256" key="4">
    <source>
        <dbReference type="SAM" id="MobiDB-lite"/>
    </source>
</evidence>
<reference evidence="6 7" key="1">
    <citation type="journal article" date="2020" name="Genome Biol. Evol.">
        <title>A new high-quality draft genome assembly of the Chinese cordyceps Ophiocordyceps sinensis.</title>
        <authorList>
            <person name="Shu R."/>
            <person name="Zhang J."/>
            <person name="Meng Q."/>
            <person name="Zhang H."/>
            <person name="Zhou G."/>
            <person name="Li M."/>
            <person name="Wu P."/>
            <person name="Zhao Y."/>
            <person name="Chen C."/>
            <person name="Qin Q."/>
        </authorList>
    </citation>
    <scope>NUCLEOTIDE SEQUENCE [LARGE SCALE GENOMIC DNA]</scope>
    <source>
        <strain evidence="6 7">IOZ07</strain>
    </source>
</reference>
<dbReference type="PANTHER" id="PTHR45527:SF1">
    <property type="entry name" value="FATTY ACID SYNTHASE"/>
    <property type="match status" value="1"/>
</dbReference>
<dbReference type="PANTHER" id="PTHR45527">
    <property type="entry name" value="NONRIBOSOMAL PEPTIDE SYNTHETASE"/>
    <property type="match status" value="1"/>
</dbReference>
<dbReference type="GO" id="GO:0005737">
    <property type="term" value="C:cytoplasm"/>
    <property type="evidence" value="ECO:0007669"/>
    <property type="project" value="TreeGrafter"/>
</dbReference>
<dbReference type="Pfam" id="PF00668">
    <property type="entry name" value="Condensation"/>
    <property type="match status" value="1"/>
</dbReference>
<dbReference type="OrthoDB" id="4926266at2759"/>
<dbReference type="Gene3D" id="1.10.1200.10">
    <property type="entry name" value="ACP-like"/>
    <property type="match status" value="1"/>
</dbReference>
<dbReference type="GO" id="GO:0031177">
    <property type="term" value="F:phosphopantetheine binding"/>
    <property type="evidence" value="ECO:0007669"/>
    <property type="project" value="TreeGrafter"/>
</dbReference>
<gene>
    <name evidence="6" type="ORF">G6O67_005453</name>
</gene>
<evidence type="ECO:0000256" key="1">
    <source>
        <dbReference type="ARBA" id="ARBA00022450"/>
    </source>
</evidence>
<comment type="caution">
    <text evidence="6">The sequence shown here is derived from an EMBL/GenBank/DDBJ whole genome shotgun (WGS) entry which is preliminary data.</text>
</comment>
<dbReference type="Gene3D" id="3.30.300.30">
    <property type="match status" value="2"/>
</dbReference>
<dbReference type="GO" id="GO:0044550">
    <property type="term" value="P:secondary metabolite biosynthetic process"/>
    <property type="evidence" value="ECO:0007669"/>
    <property type="project" value="TreeGrafter"/>
</dbReference>
<dbReference type="Pfam" id="PF00550">
    <property type="entry name" value="PP-binding"/>
    <property type="match status" value="1"/>
</dbReference>
<keyword evidence="7" id="KW-1185">Reference proteome</keyword>
<dbReference type="NCBIfam" id="TIGR01733">
    <property type="entry name" value="AA-adenyl-dom"/>
    <property type="match status" value="1"/>
</dbReference>
<feature type="region of interest" description="Disordered" evidence="4">
    <location>
        <begin position="1"/>
        <end position="49"/>
    </location>
</feature>
<dbReference type="InterPro" id="IPR045851">
    <property type="entry name" value="AMP-bd_C_sf"/>
</dbReference>
<dbReference type="FunFam" id="1.10.1200.10:FF:000005">
    <property type="entry name" value="Nonribosomal peptide synthetase 1"/>
    <property type="match status" value="1"/>
</dbReference>
<sequence length="1312" mass="143879">MTMNENDKTNRHQSSDGEVLQCPPVDTPVRPCPKTTRHGDSTARLEPHDLSPSALQKTIEYWRNALSDCECVPFPVLPPSAEQPSTDTVTEYQLPPMRGQAVEASTVFHAAWALVVGRTTNSKDVVFGATTTTRPGAEKGAESKAATVPVRIKLPGHQRVSEYLKTVQQQATDRGPHEKVGLETIGKTCAAASTIQTQLVMQRQQGGEPGKGPVSQGSKGFALVLKVHLGVDEARVTALSDSSVIQLGEVRKLLQQLGLVVRQLEDAGGGERISDIKLVTPEDLERIWDWNSTVPASVHRCVHDIITERTAAQPDAPAICAWDGELTYSELDRVSTALAGRLIDLGVQKDTMVPLCFEKSLWTTVAMLGVIKAGGAFVLLDASLPEARLRSITQQAKATIIVSLHSNEALSLRLVPQVVTLGSHDSKDLFDGPSSRLCLPTCSPSSAMYVAFTSGSTGTPKGAVISHRNLASALHHQREGLTTTAESRVYDFSSYSFDVSICNAFATLATGGCLCVPNEQDRRDRLAESIASLDANVIDVTPSVARLLALEQVPGLRTIIFGGEALYLRDVTPWWDRVQIVSLYGPCECTPNSTMNRSPRSPEEATNMGRGVGLVTWVVDADNDDSLCPLGCVGELLLEGPLVGQGYLDDPEKTAAAFIEDPLWLLQGAPARPGRRGRLYKTGDLVRYNEDGSLTFSGRKDAQVKIRGQRVELGEIEHLLRSHQGVEDAVAVLQQDERQEAWISSFVTVGNDEGEGPANGEEKQHIEVWEKQFDEDYVSFDSIRPETIGRDFLGWTSMYDGSDIDKAEMDEWLDETIETMLNGSRPGHVLEIGTGSGMMLFNLTPGLQSYIGLEPSGRAVEFVTKAARSVRTLRDRVKMFKATAADLGRVKAALSPELVVLNSVVQYFPSQDYLFNVVRELVQLKGVQTLFFGDIRSLALFKEFLVARALHIAGEDASKDEVGRIMADLERAESEFLVDAAFFTALPSRLSQVQHVEILPKKMRATNELSAFRYAAVVHVKKQPVFDIGQNEWTDFKAKGLDAHSLLELLRDSSSSTIAISNIPHSKSVLEGLVIRALDSQESVDNGNWLASARREARQCSSLSAADLAELAARAGYRVETSWARQHSQRGGLDAIFHRQQPTNGAGRVMFRFPDDHEDPASRPLCSEPLRQQLRQKTQDQLHEMLESRLPSYMVPRDVQILDKMPLNGNGKIDRRALAKICRAPRAWRGLARQPGAHMSETERQVREIWGKVLNVEPAQIGHKDSFFQLGGNSIAVMKVVSEARRAGLELTVANLFCHPELHDVVRLAGGP</sequence>
<feature type="compositionally biased region" description="Basic and acidic residues" evidence="4">
    <location>
        <begin position="1"/>
        <end position="15"/>
    </location>
</feature>
<dbReference type="PROSITE" id="PS50075">
    <property type="entry name" value="CARRIER"/>
    <property type="match status" value="1"/>
</dbReference>
<protein>
    <recommendedName>
        <fullName evidence="5">Carrier domain-containing protein</fullName>
    </recommendedName>
</protein>
<keyword evidence="2" id="KW-0597">Phosphoprotein</keyword>
<dbReference type="GO" id="GO:0043041">
    <property type="term" value="P:amino acid activation for nonribosomal peptide biosynthetic process"/>
    <property type="evidence" value="ECO:0007669"/>
    <property type="project" value="TreeGrafter"/>
</dbReference>
<accession>A0A8H4V5X2</accession>
<dbReference type="PROSITE" id="PS00012">
    <property type="entry name" value="PHOSPHOPANTETHEINE"/>
    <property type="match status" value="1"/>
</dbReference>
<dbReference type="Gene3D" id="2.30.38.10">
    <property type="entry name" value="Luciferase, Domain 3"/>
    <property type="match status" value="1"/>
</dbReference>
<dbReference type="SUPFAM" id="SSF53335">
    <property type="entry name" value="S-adenosyl-L-methionine-dependent methyltransferases"/>
    <property type="match status" value="1"/>
</dbReference>
<dbReference type="CDD" id="cd05918">
    <property type="entry name" value="A_NRPS_SidN3_like"/>
    <property type="match status" value="1"/>
</dbReference>
<dbReference type="InterPro" id="IPR029063">
    <property type="entry name" value="SAM-dependent_MTases_sf"/>
</dbReference>
<evidence type="ECO:0000256" key="2">
    <source>
        <dbReference type="ARBA" id="ARBA00022553"/>
    </source>
</evidence>
<evidence type="ECO:0000313" key="6">
    <source>
        <dbReference type="EMBL" id="KAF4509162.1"/>
    </source>
</evidence>